<evidence type="ECO:0000256" key="10">
    <source>
        <dbReference type="PIRSR" id="PIRSR001589-3"/>
    </source>
</evidence>
<dbReference type="AlphaFoldDB" id="A0A1H1YCA8"/>
<dbReference type="CDD" id="cd00712">
    <property type="entry name" value="AsnB"/>
    <property type="match status" value="1"/>
</dbReference>
<dbReference type="PIRSF" id="PIRSF001589">
    <property type="entry name" value="Asn_synthetase_glu-h"/>
    <property type="match status" value="1"/>
</dbReference>
<dbReference type="InterPro" id="IPR029055">
    <property type="entry name" value="Ntn_hydrolases_N"/>
</dbReference>
<dbReference type="PROSITE" id="PS51278">
    <property type="entry name" value="GATASE_TYPE_2"/>
    <property type="match status" value="1"/>
</dbReference>
<evidence type="ECO:0000256" key="6">
    <source>
        <dbReference type="ARBA" id="ARBA00022888"/>
    </source>
</evidence>
<evidence type="ECO:0000313" key="12">
    <source>
        <dbReference type="EMBL" id="SDT19024.1"/>
    </source>
</evidence>
<dbReference type="Proteomes" id="UP000198688">
    <property type="component" value="Chromosome I"/>
</dbReference>
<feature type="domain" description="Glutamine amidotransferase type-2" evidence="11">
    <location>
        <begin position="2"/>
        <end position="200"/>
    </location>
</feature>
<dbReference type="Gene3D" id="3.60.20.10">
    <property type="entry name" value="Glutamine Phosphoribosylpyrophosphate, subunit 1, domain 1"/>
    <property type="match status" value="1"/>
</dbReference>
<feature type="site" description="Important for beta-aspartyl-AMP intermediate formation" evidence="10">
    <location>
        <position position="363"/>
    </location>
</feature>
<sequence length="599" mass="65744">MSGIAGWVDFVRDVSPELDVAHAMTTTLARRAPGTGTVWSFEHAVLAHRGQPAAAAGEPSPHAVVTFAGQIHNRAEIRARLGASGAGDRELVLRAYLEWGPDLAGHLRGTYAFAVWDVRRQELLLVRDQMGVKPLFFAPTPDGVIFGSEPKVILAHPGFRAVLDTDGLRDILSVARVPGHAIFRGMREVKPGHVVRVTRAGLDEQPYWRLAVRDHPDSLDRTIGTVREMLESIVAERLAGDALPCSLLSGGLDSSSLTALAVQEANRQGRGPLLSLAVSDRDPAHDSGAPGNDDHLYARMLADHVGTDHRELPLDTGRLLDPQLRASVLAAYDIPINKGDQYASLHLLFRTAREHSPAALSGELGDDVFGGYNWLRLPELVMTDTFPWVHEGRPRFAGNDVVFDPALLAGLDLAGYEYDCHRAALAEIAAGDHLDDKTEARFREVTYLAHTRHSRVLFDRLDRLGMASGLDVRIPFADPRLVDYTFNIPWAMKSFDGREKSLLRAAMKDLLPEPVANRVKLPYPNLRDRIYDQVLRERVVTLAGDPASAIGPLLSQRFLKDVREIGVKALEGGVSRAVLETVLQVDSWISTYGVELSLQ</sequence>
<dbReference type="InterPro" id="IPR017932">
    <property type="entry name" value="GATase_2_dom"/>
</dbReference>
<dbReference type="CDD" id="cd01991">
    <property type="entry name" value="Asn_synthase_B_C"/>
    <property type="match status" value="1"/>
</dbReference>
<dbReference type="EC" id="6.3.5.4" evidence="3"/>
<keyword evidence="6" id="KW-0028">Amino-acid biosynthesis</keyword>
<proteinExistence type="inferred from homology"/>
<feature type="binding site" evidence="9">
    <location>
        <position position="278"/>
    </location>
    <ligand>
        <name>ATP</name>
        <dbReference type="ChEBI" id="CHEBI:30616"/>
    </ligand>
</feature>
<evidence type="ECO:0000256" key="7">
    <source>
        <dbReference type="ARBA" id="ARBA00022962"/>
    </source>
</evidence>
<dbReference type="RefSeq" id="WP_092544858.1">
    <property type="nucleotide sequence ID" value="NZ_BOMJ01000001.1"/>
</dbReference>
<feature type="binding site" evidence="9">
    <location>
        <position position="88"/>
    </location>
    <ligand>
        <name>L-glutamine</name>
        <dbReference type="ChEBI" id="CHEBI:58359"/>
    </ligand>
</feature>
<comment type="similarity">
    <text evidence="2">Belongs to the asparagine synthetase family.</text>
</comment>
<organism evidence="12 13">
    <name type="scientific">Actinoplanes derwentensis</name>
    <dbReference type="NCBI Taxonomy" id="113562"/>
    <lineage>
        <taxon>Bacteria</taxon>
        <taxon>Bacillati</taxon>
        <taxon>Actinomycetota</taxon>
        <taxon>Actinomycetes</taxon>
        <taxon>Micromonosporales</taxon>
        <taxon>Micromonosporaceae</taxon>
        <taxon>Actinoplanes</taxon>
    </lineage>
</organism>
<evidence type="ECO:0000256" key="9">
    <source>
        <dbReference type="PIRSR" id="PIRSR001589-2"/>
    </source>
</evidence>
<dbReference type="InterPro" id="IPR051786">
    <property type="entry name" value="ASN_synthetase/amidase"/>
</dbReference>
<protein>
    <recommendedName>
        <fullName evidence="3">asparagine synthase (glutamine-hydrolyzing)</fullName>
        <ecNumber evidence="3">6.3.5.4</ecNumber>
    </recommendedName>
</protein>
<keyword evidence="6" id="KW-0061">Asparagine biosynthesis</keyword>
<name>A0A1H1YCA8_9ACTN</name>
<keyword evidence="13" id="KW-1185">Reference proteome</keyword>
<dbReference type="GO" id="GO:0005524">
    <property type="term" value="F:ATP binding"/>
    <property type="evidence" value="ECO:0007669"/>
    <property type="project" value="UniProtKB-KW"/>
</dbReference>
<evidence type="ECO:0000259" key="11">
    <source>
        <dbReference type="PROSITE" id="PS51278"/>
    </source>
</evidence>
<dbReference type="InterPro" id="IPR014729">
    <property type="entry name" value="Rossmann-like_a/b/a_fold"/>
</dbReference>
<evidence type="ECO:0000256" key="3">
    <source>
        <dbReference type="ARBA" id="ARBA00012737"/>
    </source>
</evidence>
<dbReference type="PANTHER" id="PTHR43284">
    <property type="entry name" value="ASPARAGINE SYNTHETASE (GLUTAMINE-HYDROLYZING)"/>
    <property type="match status" value="1"/>
</dbReference>
<dbReference type="GO" id="GO:0005829">
    <property type="term" value="C:cytosol"/>
    <property type="evidence" value="ECO:0007669"/>
    <property type="project" value="TreeGrafter"/>
</dbReference>
<evidence type="ECO:0000313" key="13">
    <source>
        <dbReference type="Proteomes" id="UP000198688"/>
    </source>
</evidence>
<reference evidence="12 13" key="1">
    <citation type="submission" date="2016-10" db="EMBL/GenBank/DDBJ databases">
        <authorList>
            <person name="de Groot N.N."/>
        </authorList>
    </citation>
    <scope>NUCLEOTIDE SEQUENCE [LARGE SCALE GENOMIC DNA]</scope>
    <source>
        <strain evidence="12 13">DSM 43941</strain>
    </source>
</reference>
<dbReference type="STRING" id="113562.SAMN04489716_2795"/>
<dbReference type="GO" id="GO:0006529">
    <property type="term" value="P:asparagine biosynthetic process"/>
    <property type="evidence" value="ECO:0007669"/>
    <property type="project" value="UniProtKB-KW"/>
</dbReference>
<dbReference type="Pfam" id="PF13537">
    <property type="entry name" value="GATase_7"/>
    <property type="match status" value="1"/>
</dbReference>
<dbReference type="Pfam" id="PF00733">
    <property type="entry name" value="Asn_synthase"/>
    <property type="match status" value="1"/>
</dbReference>
<feature type="binding site" evidence="9">
    <location>
        <position position="247"/>
    </location>
    <ligand>
        <name>ATP</name>
        <dbReference type="ChEBI" id="CHEBI:30616"/>
    </ligand>
</feature>
<dbReference type="PANTHER" id="PTHR43284:SF1">
    <property type="entry name" value="ASPARAGINE SYNTHETASE"/>
    <property type="match status" value="1"/>
</dbReference>
<dbReference type="InterPro" id="IPR001962">
    <property type="entry name" value="Asn_synthase"/>
</dbReference>
<feature type="binding site" evidence="9">
    <location>
        <begin position="361"/>
        <end position="362"/>
    </location>
    <ligand>
        <name>ATP</name>
        <dbReference type="ChEBI" id="CHEBI:30616"/>
    </ligand>
</feature>
<dbReference type="GO" id="GO:0004066">
    <property type="term" value="F:asparagine synthase (glutamine-hydrolyzing) activity"/>
    <property type="evidence" value="ECO:0007669"/>
    <property type="project" value="UniProtKB-EC"/>
</dbReference>
<comment type="pathway">
    <text evidence="1">Amino-acid biosynthesis; L-asparagine biosynthesis; L-asparagine from L-aspartate (L-Gln route): step 1/1.</text>
</comment>
<evidence type="ECO:0000256" key="4">
    <source>
        <dbReference type="ARBA" id="ARBA00022741"/>
    </source>
</evidence>
<comment type="catalytic activity">
    <reaction evidence="8">
        <text>L-aspartate + L-glutamine + ATP + H2O = L-asparagine + L-glutamate + AMP + diphosphate + H(+)</text>
        <dbReference type="Rhea" id="RHEA:12228"/>
        <dbReference type="ChEBI" id="CHEBI:15377"/>
        <dbReference type="ChEBI" id="CHEBI:15378"/>
        <dbReference type="ChEBI" id="CHEBI:29985"/>
        <dbReference type="ChEBI" id="CHEBI:29991"/>
        <dbReference type="ChEBI" id="CHEBI:30616"/>
        <dbReference type="ChEBI" id="CHEBI:33019"/>
        <dbReference type="ChEBI" id="CHEBI:58048"/>
        <dbReference type="ChEBI" id="CHEBI:58359"/>
        <dbReference type="ChEBI" id="CHEBI:456215"/>
        <dbReference type="EC" id="6.3.5.4"/>
    </reaction>
</comment>
<evidence type="ECO:0000256" key="1">
    <source>
        <dbReference type="ARBA" id="ARBA00005187"/>
    </source>
</evidence>
<keyword evidence="5 9" id="KW-0067">ATP-binding</keyword>
<dbReference type="NCBIfam" id="TIGR01536">
    <property type="entry name" value="asn_synth_AEB"/>
    <property type="match status" value="1"/>
</dbReference>
<accession>A0A1H1YCA8</accession>
<dbReference type="InterPro" id="IPR033738">
    <property type="entry name" value="AsnB_N"/>
</dbReference>
<dbReference type="Gene3D" id="3.40.50.620">
    <property type="entry name" value="HUPs"/>
    <property type="match status" value="1"/>
</dbReference>
<gene>
    <name evidence="12" type="ORF">SAMN04489716_2795</name>
</gene>
<evidence type="ECO:0000256" key="8">
    <source>
        <dbReference type="ARBA" id="ARBA00048741"/>
    </source>
</evidence>
<dbReference type="OrthoDB" id="9763290at2"/>
<evidence type="ECO:0000256" key="5">
    <source>
        <dbReference type="ARBA" id="ARBA00022840"/>
    </source>
</evidence>
<dbReference type="EMBL" id="LT629758">
    <property type="protein sequence ID" value="SDT19024.1"/>
    <property type="molecule type" value="Genomic_DNA"/>
</dbReference>
<dbReference type="InterPro" id="IPR006426">
    <property type="entry name" value="Asn_synth_AEB"/>
</dbReference>
<keyword evidence="7" id="KW-0315">Glutamine amidotransferase</keyword>
<dbReference type="SUPFAM" id="SSF56235">
    <property type="entry name" value="N-terminal nucleophile aminohydrolases (Ntn hydrolases)"/>
    <property type="match status" value="1"/>
</dbReference>
<keyword evidence="4 9" id="KW-0547">Nucleotide-binding</keyword>
<evidence type="ECO:0000256" key="2">
    <source>
        <dbReference type="ARBA" id="ARBA00005752"/>
    </source>
</evidence>
<dbReference type="SUPFAM" id="SSF52402">
    <property type="entry name" value="Adenine nucleotide alpha hydrolases-like"/>
    <property type="match status" value="1"/>
</dbReference>